<gene>
    <name evidence="4" type="ORF">EVOR1521_LOCUS29395</name>
</gene>
<feature type="compositionally biased region" description="Pro residues" evidence="2">
    <location>
        <begin position="191"/>
        <end position="200"/>
    </location>
</feature>
<keyword evidence="1" id="KW-0862">Zinc</keyword>
<dbReference type="PROSITE" id="PS50157">
    <property type="entry name" value="ZINC_FINGER_C2H2_2"/>
    <property type="match status" value="1"/>
</dbReference>
<sequence length="326" mass="36176">MSHDASGPDSQDMQPLASSPAKGQPALTQQENHDESDSEASTSSNVQQPQPGPLMKSSSSYSDSDDDLEALLGNDCAETAGKELDAKQSENLDGQNPTVPGASQPDLSPSRPWEPSLRLRSRSPLRRRGPNPCWYGASCTRRSCRFVHPARSSHPRPHESRSKARESRSKARESRSKGGSRRKASRNSKPWLPPPPPPASGWPAATSERARWGRGEAEWSDRKWGRPEEATGKTPTFRDFVLRYVEDGVAPEDALEAFQDFLASSKEKRRADSSAGKAPEAFIIKVKEYKFQCELCGKHFTSFPGTRKHLMRRHFRLQTEVARRGG</sequence>
<feature type="compositionally biased region" description="Basic and acidic residues" evidence="2">
    <location>
        <begin position="156"/>
        <end position="176"/>
    </location>
</feature>
<feature type="compositionally biased region" description="Polar residues" evidence="2">
    <location>
        <begin position="39"/>
        <end position="49"/>
    </location>
</feature>
<dbReference type="PROSITE" id="PS00028">
    <property type="entry name" value="ZINC_FINGER_C2H2_1"/>
    <property type="match status" value="1"/>
</dbReference>
<accession>A0AA36JMK5</accession>
<dbReference type="AlphaFoldDB" id="A0AA36JMK5"/>
<feature type="compositionally biased region" description="Basic and acidic residues" evidence="2">
    <location>
        <begin position="208"/>
        <end position="231"/>
    </location>
</feature>
<reference evidence="4" key="1">
    <citation type="submission" date="2023-08" db="EMBL/GenBank/DDBJ databases">
        <authorList>
            <person name="Chen Y."/>
            <person name="Shah S."/>
            <person name="Dougan E. K."/>
            <person name="Thang M."/>
            <person name="Chan C."/>
        </authorList>
    </citation>
    <scope>NUCLEOTIDE SEQUENCE</scope>
</reference>
<dbReference type="Proteomes" id="UP001178507">
    <property type="component" value="Unassembled WGS sequence"/>
</dbReference>
<keyword evidence="1" id="KW-0863">Zinc-finger</keyword>
<keyword evidence="5" id="KW-1185">Reference proteome</keyword>
<name>A0AA36JMK5_9DINO</name>
<proteinExistence type="predicted"/>
<evidence type="ECO:0000313" key="5">
    <source>
        <dbReference type="Proteomes" id="UP001178507"/>
    </source>
</evidence>
<feature type="domain" description="C2H2-type" evidence="3">
    <location>
        <begin position="291"/>
        <end position="319"/>
    </location>
</feature>
<feature type="compositionally biased region" description="Low complexity" evidence="2">
    <location>
        <begin position="107"/>
        <end position="118"/>
    </location>
</feature>
<evidence type="ECO:0000313" key="4">
    <source>
        <dbReference type="EMBL" id="CAJ1407784.1"/>
    </source>
</evidence>
<evidence type="ECO:0000259" key="3">
    <source>
        <dbReference type="PROSITE" id="PS50157"/>
    </source>
</evidence>
<feature type="region of interest" description="Disordered" evidence="2">
    <location>
        <begin position="1"/>
        <end position="233"/>
    </location>
</feature>
<keyword evidence="1" id="KW-0479">Metal-binding</keyword>
<feature type="compositionally biased region" description="Polar residues" evidence="2">
    <location>
        <begin position="8"/>
        <end position="17"/>
    </location>
</feature>
<evidence type="ECO:0000256" key="1">
    <source>
        <dbReference type="PROSITE-ProRule" id="PRU00042"/>
    </source>
</evidence>
<dbReference type="GO" id="GO:0008270">
    <property type="term" value="F:zinc ion binding"/>
    <property type="evidence" value="ECO:0007669"/>
    <property type="project" value="UniProtKB-KW"/>
</dbReference>
<feature type="compositionally biased region" description="Basic and acidic residues" evidence="2">
    <location>
        <begin position="80"/>
        <end position="90"/>
    </location>
</feature>
<dbReference type="EMBL" id="CAUJNA010003690">
    <property type="protein sequence ID" value="CAJ1407784.1"/>
    <property type="molecule type" value="Genomic_DNA"/>
</dbReference>
<dbReference type="InterPro" id="IPR013087">
    <property type="entry name" value="Znf_C2H2_type"/>
</dbReference>
<organism evidence="4 5">
    <name type="scientific">Effrenium voratum</name>
    <dbReference type="NCBI Taxonomy" id="2562239"/>
    <lineage>
        <taxon>Eukaryota</taxon>
        <taxon>Sar</taxon>
        <taxon>Alveolata</taxon>
        <taxon>Dinophyceae</taxon>
        <taxon>Suessiales</taxon>
        <taxon>Symbiodiniaceae</taxon>
        <taxon>Effrenium</taxon>
    </lineage>
</organism>
<feature type="compositionally biased region" description="Basic residues" evidence="2">
    <location>
        <begin position="119"/>
        <end position="129"/>
    </location>
</feature>
<protein>
    <recommendedName>
        <fullName evidence="3">C2H2-type domain-containing protein</fullName>
    </recommendedName>
</protein>
<evidence type="ECO:0000256" key="2">
    <source>
        <dbReference type="SAM" id="MobiDB-lite"/>
    </source>
</evidence>
<comment type="caution">
    <text evidence="4">The sequence shown here is derived from an EMBL/GenBank/DDBJ whole genome shotgun (WGS) entry which is preliminary data.</text>
</comment>